<dbReference type="InterPro" id="IPR029063">
    <property type="entry name" value="SAM-dependent_MTases_sf"/>
</dbReference>
<organism evidence="6 7">
    <name type="scientific">Gordonia spumicola</name>
    <dbReference type="NCBI Taxonomy" id="589161"/>
    <lineage>
        <taxon>Bacteria</taxon>
        <taxon>Bacillati</taxon>
        <taxon>Actinomycetota</taxon>
        <taxon>Actinomycetes</taxon>
        <taxon>Mycobacteriales</taxon>
        <taxon>Gordoniaceae</taxon>
        <taxon>Gordonia</taxon>
    </lineage>
</organism>
<name>A0A7I9V5J1_9ACTN</name>
<comment type="caution">
    <text evidence="6">The sequence shown here is derived from an EMBL/GenBank/DDBJ whole genome shotgun (WGS) entry which is preliminary data.</text>
</comment>
<dbReference type="AlphaFoldDB" id="A0A7I9V5J1"/>
<dbReference type="Proteomes" id="UP000444960">
    <property type="component" value="Unassembled WGS sequence"/>
</dbReference>
<gene>
    <name evidence="6" type="ORF">nbrc107696_11310</name>
</gene>
<dbReference type="OrthoDB" id="9786503at2"/>
<dbReference type="PANTHER" id="PTHR43464:SF19">
    <property type="entry name" value="UBIQUINONE BIOSYNTHESIS O-METHYLTRANSFERASE, MITOCHONDRIAL"/>
    <property type="match status" value="1"/>
</dbReference>
<reference evidence="7" key="1">
    <citation type="submission" date="2019-06" db="EMBL/GenBank/DDBJ databases">
        <title>Gordonia isolated from sludge of a wastewater treatment plant.</title>
        <authorList>
            <person name="Tamura T."/>
            <person name="Aoyama K."/>
            <person name="Kang Y."/>
            <person name="Saito S."/>
            <person name="Akiyama N."/>
            <person name="Yazawa K."/>
            <person name="Gonoi T."/>
            <person name="Mikami Y."/>
        </authorList>
    </citation>
    <scope>NUCLEOTIDE SEQUENCE [LARGE SCALE GENOMIC DNA]</scope>
    <source>
        <strain evidence="7">NBRC 107696</strain>
    </source>
</reference>
<protein>
    <recommendedName>
        <fullName evidence="5">Methyltransferase domain-containing protein</fullName>
    </recommendedName>
</protein>
<dbReference type="Gene3D" id="3.40.50.150">
    <property type="entry name" value="Vaccinia Virus protein VP39"/>
    <property type="match status" value="1"/>
</dbReference>
<evidence type="ECO:0000256" key="4">
    <source>
        <dbReference type="SAM" id="MobiDB-lite"/>
    </source>
</evidence>
<dbReference type="Pfam" id="PF13649">
    <property type="entry name" value="Methyltransf_25"/>
    <property type="match status" value="1"/>
</dbReference>
<feature type="region of interest" description="Disordered" evidence="4">
    <location>
        <begin position="1"/>
        <end position="23"/>
    </location>
</feature>
<dbReference type="GO" id="GO:0008168">
    <property type="term" value="F:methyltransferase activity"/>
    <property type="evidence" value="ECO:0007669"/>
    <property type="project" value="UniProtKB-KW"/>
</dbReference>
<dbReference type="EMBL" id="BJOV01000002">
    <property type="protein sequence ID" value="GEE00685.1"/>
    <property type="molecule type" value="Genomic_DNA"/>
</dbReference>
<keyword evidence="7" id="KW-1185">Reference proteome</keyword>
<keyword evidence="1" id="KW-0489">Methyltransferase</keyword>
<evidence type="ECO:0000256" key="3">
    <source>
        <dbReference type="ARBA" id="ARBA00022691"/>
    </source>
</evidence>
<dbReference type="InterPro" id="IPR041698">
    <property type="entry name" value="Methyltransf_25"/>
</dbReference>
<evidence type="ECO:0000313" key="7">
    <source>
        <dbReference type="Proteomes" id="UP000444960"/>
    </source>
</evidence>
<feature type="domain" description="Methyltransferase" evidence="5">
    <location>
        <begin position="54"/>
        <end position="142"/>
    </location>
</feature>
<dbReference type="RefSeq" id="WP_161894537.1">
    <property type="nucleotide sequence ID" value="NZ_BJOV01000002.1"/>
</dbReference>
<dbReference type="PANTHER" id="PTHR43464">
    <property type="entry name" value="METHYLTRANSFERASE"/>
    <property type="match status" value="1"/>
</dbReference>
<keyword evidence="3" id="KW-0949">S-adenosyl-L-methionine</keyword>
<evidence type="ECO:0000256" key="1">
    <source>
        <dbReference type="ARBA" id="ARBA00022603"/>
    </source>
</evidence>
<proteinExistence type="predicted"/>
<evidence type="ECO:0000313" key="6">
    <source>
        <dbReference type="EMBL" id="GEE00685.1"/>
    </source>
</evidence>
<evidence type="ECO:0000259" key="5">
    <source>
        <dbReference type="Pfam" id="PF13649"/>
    </source>
</evidence>
<accession>A0A7I9V5J1</accession>
<dbReference type="GO" id="GO:0032259">
    <property type="term" value="P:methylation"/>
    <property type="evidence" value="ECO:0007669"/>
    <property type="project" value="UniProtKB-KW"/>
</dbReference>
<dbReference type="CDD" id="cd02440">
    <property type="entry name" value="AdoMet_MTases"/>
    <property type="match status" value="1"/>
</dbReference>
<sequence>MSHEHDHEPQQAPRHPESAQEWDERYRMSDRIWTTNVNPALLVEADGLAPGRALDIGSGEGADARWLAGRGWSVTAVDISQVAVDRAREADPEGIISWNRVDLMVEPVPNAPFDLVSAFYFPIPAEREALADVLIDAVAPGGTLLVVAHEAEGMRAHGFDPADFVQPADIGARLGDGWTVEVSETRGRGIPAGNGAHINDEVLRARRHA</sequence>
<dbReference type="SUPFAM" id="SSF53335">
    <property type="entry name" value="S-adenosyl-L-methionine-dependent methyltransferases"/>
    <property type="match status" value="1"/>
</dbReference>
<keyword evidence="2" id="KW-0808">Transferase</keyword>
<evidence type="ECO:0000256" key="2">
    <source>
        <dbReference type="ARBA" id="ARBA00022679"/>
    </source>
</evidence>